<sequence>MVPQQQQPSPNVGGSGPGIGGGGGNNSGANNIVVMQKSVAIVTPQRSNSLDYLNFEEKRQLIASSLSLSDILHCGPAAAAAAAKEVAANTVI</sequence>
<feature type="compositionally biased region" description="Gly residues" evidence="1">
    <location>
        <begin position="13"/>
        <end position="26"/>
    </location>
</feature>
<organism evidence="2 3">
    <name type="scientific">Phlebotomus papatasi</name>
    <name type="common">Sandfly</name>
    <dbReference type="NCBI Taxonomy" id="29031"/>
    <lineage>
        <taxon>Eukaryota</taxon>
        <taxon>Metazoa</taxon>
        <taxon>Ecdysozoa</taxon>
        <taxon>Arthropoda</taxon>
        <taxon>Hexapoda</taxon>
        <taxon>Insecta</taxon>
        <taxon>Pterygota</taxon>
        <taxon>Neoptera</taxon>
        <taxon>Endopterygota</taxon>
        <taxon>Diptera</taxon>
        <taxon>Nematocera</taxon>
        <taxon>Psychodoidea</taxon>
        <taxon>Psychodidae</taxon>
        <taxon>Phlebotomus</taxon>
        <taxon>Phlebotomus</taxon>
    </lineage>
</organism>
<dbReference type="EnsemblMetazoa" id="PPAI005001-RA">
    <property type="protein sequence ID" value="PPAI005001-PA"/>
    <property type="gene ID" value="PPAI005001"/>
</dbReference>
<accession>A0A1B0GNM3</accession>
<feature type="region of interest" description="Disordered" evidence="1">
    <location>
        <begin position="1"/>
        <end position="27"/>
    </location>
</feature>
<name>A0A1B0GNM3_PHLPP</name>
<evidence type="ECO:0000313" key="3">
    <source>
        <dbReference type="Proteomes" id="UP000092462"/>
    </source>
</evidence>
<dbReference type="EMBL" id="AJVK01029562">
    <property type="status" value="NOT_ANNOTATED_CDS"/>
    <property type="molecule type" value="Genomic_DNA"/>
</dbReference>
<dbReference type="Proteomes" id="UP000092462">
    <property type="component" value="Unassembled WGS sequence"/>
</dbReference>
<feature type="compositionally biased region" description="Low complexity" evidence="1">
    <location>
        <begin position="1"/>
        <end position="12"/>
    </location>
</feature>
<dbReference type="VEuPathDB" id="VectorBase:PPAI005001"/>
<reference evidence="2" key="1">
    <citation type="submission" date="2022-08" db="UniProtKB">
        <authorList>
            <consortium name="EnsemblMetazoa"/>
        </authorList>
    </citation>
    <scope>IDENTIFICATION</scope>
    <source>
        <strain evidence="2">Israel</strain>
    </source>
</reference>
<protein>
    <submittedName>
        <fullName evidence="2">Uncharacterized protein</fullName>
    </submittedName>
</protein>
<dbReference type="AlphaFoldDB" id="A0A1B0GNM3"/>
<evidence type="ECO:0000313" key="2">
    <source>
        <dbReference type="EnsemblMetazoa" id="PPAI005001-PA"/>
    </source>
</evidence>
<proteinExistence type="predicted"/>
<evidence type="ECO:0000256" key="1">
    <source>
        <dbReference type="SAM" id="MobiDB-lite"/>
    </source>
</evidence>
<keyword evidence="3" id="KW-1185">Reference proteome</keyword>